<accession>A0A3D8TWK8</accession>
<evidence type="ECO:0000313" key="2">
    <source>
        <dbReference type="Proteomes" id="UP000257074"/>
    </source>
</evidence>
<dbReference type="Proteomes" id="UP000257074">
    <property type="component" value="Unassembled WGS sequence"/>
</dbReference>
<name>A0A3D8TWK8_BIFLN</name>
<evidence type="ECO:0000313" key="1">
    <source>
        <dbReference type="EMBL" id="RDX04002.1"/>
    </source>
</evidence>
<sequence length="80" mass="9214">MAERNVLADSITLVSIITLVDQFHLAARSARMLPMRSSSAPIRQHLQSAIQQTQENRPLFRLFPLEMDTTAYRIMHHSRP</sequence>
<organism evidence="1 2">
    <name type="scientific">Bifidobacterium longum</name>
    <dbReference type="NCBI Taxonomy" id="216816"/>
    <lineage>
        <taxon>Bacteria</taxon>
        <taxon>Bacillati</taxon>
        <taxon>Actinomycetota</taxon>
        <taxon>Actinomycetes</taxon>
        <taxon>Bifidobacteriales</taxon>
        <taxon>Bifidobacteriaceae</taxon>
        <taxon>Bifidobacterium</taxon>
    </lineage>
</organism>
<protein>
    <submittedName>
        <fullName evidence="1">Uncharacterized protein</fullName>
    </submittedName>
</protein>
<gene>
    <name evidence="1" type="ORF">CE169_10600</name>
</gene>
<reference evidence="1 2" key="1">
    <citation type="journal article" date="2017" name="Anaerobe">
        <title>Quantification, isolation and characterization of Bifidobacterium from the vaginal microbiomes of reproductive aged women.</title>
        <authorList>
            <person name="Freitas A.C."/>
            <person name="Hill J.E."/>
        </authorList>
    </citation>
    <scope>NUCLEOTIDE SEQUENCE [LARGE SCALE GENOMIC DNA]</scope>
    <source>
        <strain evidence="1 2">N6D05</strain>
    </source>
</reference>
<comment type="caution">
    <text evidence="1">The sequence shown here is derived from an EMBL/GenBank/DDBJ whole genome shotgun (WGS) entry which is preliminary data.</text>
</comment>
<dbReference type="AlphaFoldDB" id="A0A3D8TWK8"/>
<proteinExistence type="predicted"/>
<dbReference type="EMBL" id="NJNR01000080">
    <property type="protein sequence ID" value="RDX04002.1"/>
    <property type="molecule type" value="Genomic_DNA"/>
</dbReference>